<dbReference type="InterPro" id="IPR002130">
    <property type="entry name" value="Cyclophilin-type_PPIase_dom"/>
</dbReference>
<dbReference type="PROSITE" id="PS50072">
    <property type="entry name" value="CSA_PPIASE_2"/>
    <property type="match status" value="1"/>
</dbReference>
<dbReference type="InterPro" id="IPR020892">
    <property type="entry name" value="Cyclophilin-type_PPIase_CS"/>
</dbReference>
<dbReference type="PANTHER" id="PTHR45625:SF4">
    <property type="entry name" value="PEPTIDYLPROLYL ISOMERASE DOMAIN AND WD REPEAT-CONTAINING PROTEIN 1"/>
    <property type="match status" value="1"/>
</dbReference>
<dbReference type="Gene3D" id="2.40.100.10">
    <property type="entry name" value="Cyclophilin-like"/>
    <property type="match status" value="1"/>
</dbReference>
<proteinExistence type="inferred from homology"/>
<feature type="chain" id="PRO_5041020926" description="Peptidyl-prolyl cis-trans isomerase" evidence="5">
    <location>
        <begin position="24"/>
        <end position="239"/>
    </location>
</feature>
<comment type="similarity">
    <text evidence="5">Belongs to the cyclophilin-type PPIase family.</text>
</comment>
<feature type="region of interest" description="Disordered" evidence="6">
    <location>
        <begin position="33"/>
        <end position="68"/>
    </location>
</feature>
<evidence type="ECO:0000256" key="2">
    <source>
        <dbReference type="ARBA" id="ARBA00002388"/>
    </source>
</evidence>
<accession>A0A9X4KNN7</accession>
<dbReference type="Pfam" id="PF00160">
    <property type="entry name" value="Pro_isomerase"/>
    <property type="match status" value="1"/>
</dbReference>
<evidence type="ECO:0000256" key="6">
    <source>
        <dbReference type="SAM" id="MobiDB-lite"/>
    </source>
</evidence>
<dbReference type="Proteomes" id="UP001153387">
    <property type="component" value="Unassembled WGS sequence"/>
</dbReference>
<keyword evidence="9" id="KW-1185">Reference proteome</keyword>
<evidence type="ECO:0000256" key="1">
    <source>
        <dbReference type="ARBA" id="ARBA00000971"/>
    </source>
</evidence>
<dbReference type="PANTHER" id="PTHR45625">
    <property type="entry name" value="PEPTIDYL-PROLYL CIS-TRANS ISOMERASE-RELATED"/>
    <property type="match status" value="1"/>
</dbReference>
<comment type="catalytic activity">
    <reaction evidence="1 5">
        <text>[protein]-peptidylproline (omega=180) = [protein]-peptidylproline (omega=0)</text>
        <dbReference type="Rhea" id="RHEA:16237"/>
        <dbReference type="Rhea" id="RHEA-COMP:10747"/>
        <dbReference type="Rhea" id="RHEA-COMP:10748"/>
        <dbReference type="ChEBI" id="CHEBI:83833"/>
        <dbReference type="ChEBI" id="CHEBI:83834"/>
        <dbReference type="EC" id="5.2.1.8"/>
    </reaction>
</comment>
<evidence type="ECO:0000256" key="4">
    <source>
        <dbReference type="ARBA" id="ARBA00023235"/>
    </source>
</evidence>
<dbReference type="GO" id="GO:0006457">
    <property type="term" value="P:protein folding"/>
    <property type="evidence" value="ECO:0007669"/>
    <property type="project" value="InterPro"/>
</dbReference>
<dbReference type="CDD" id="cd00317">
    <property type="entry name" value="cyclophilin"/>
    <property type="match status" value="1"/>
</dbReference>
<name>A0A9X4KNN7_9BACL</name>
<protein>
    <recommendedName>
        <fullName evidence="5">Peptidyl-prolyl cis-trans isomerase</fullName>
        <shortName evidence="5">PPIase</shortName>
        <ecNumber evidence="5">5.2.1.8</ecNumber>
    </recommendedName>
</protein>
<comment type="caution">
    <text evidence="8">The sequence shown here is derived from an EMBL/GenBank/DDBJ whole genome shotgun (WGS) entry which is preliminary data.</text>
</comment>
<dbReference type="AlphaFoldDB" id="A0A9X4KNN7"/>
<dbReference type="InterPro" id="IPR044666">
    <property type="entry name" value="Cyclophilin_A-like"/>
</dbReference>
<dbReference type="EC" id="5.2.1.8" evidence="5"/>
<keyword evidence="3 5" id="KW-0697">Rotamase</keyword>
<dbReference type="PROSITE" id="PS51257">
    <property type="entry name" value="PROKAR_LIPOPROTEIN"/>
    <property type="match status" value="1"/>
</dbReference>
<reference evidence="8 9" key="1">
    <citation type="submission" date="2022-10" db="EMBL/GenBank/DDBJ databases">
        <title>Comparative genomic analysis of Cohnella hashimotonis sp. nov., isolated from the International Space Station.</title>
        <authorList>
            <person name="Simpson A."/>
            <person name="Venkateswaran K."/>
        </authorList>
    </citation>
    <scope>NUCLEOTIDE SEQUENCE [LARGE SCALE GENOMIC DNA]</scope>
    <source>
        <strain evidence="8 9">DSM 18997</strain>
    </source>
</reference>
<dbReference type="RefSeq" id="WP_277568979.1">
    <property type="nucleotide sequence ID" value="NZ_JAPDHZ010000008.1"/>
</dbReference>
<dbReference type="EMBL" id="JAPDHZ010000008">
    <property type="protein sequence ID" value="MDG0795310.1"/>
    <property type="molecule type" value="Genomic_DNA"/>
</dbReference>
<feature type="signal peptide" evidence="5">
    <location>
        <begin position="1"/>
        <end position="23"/>
    </location>
</feature>
<dbReference type="InterPro" id="IPR029000">
    <property type="entry name" value="Cyclophilin-like_dom_sf"/>
</dbReference>
<evidence type="ECO:0000313" key="8">
    <source>
        <dbReference type="EMBL" id="MDG0795310.1"/>
    </source>
</evidence>
<evidence type="ECO:0000259" key="7">
    <source>
        <dbReference type="PROSITE" id="PS50072"/>
    </source>
</evidence>
<gene>
    <name evidence="8" type="ORF">OMP38_34160</name>
</gene>
<organism evidence="8 9">
    <name type="scientific">Cohnella ginsengisoli</name>
    <dbReference type="NCBI Taxonomy" id="425004"/>
    <lineage>
        <taxon>Bacteria</taxon>
        <taxon>Bacillati</taxon>
        <taxon>Bacillota</taxon>
        <taxon>Bacilli</taxon>
        <taxon>Bacillales</taxon>
        <taxon>Paenibacillaceae</taxon>
        <taxon>Cohnella</taxon>
    </lineage>
</organism>
<keyword evidence="4 5" id="KW-0413">Isomerase</keyword>
<evidence type="ECO:0000256" key="3">
    <source>
        <dbReference type="ARBA" id="ARBA00023110"/>
    </source>
</evidence>
<evidence type="ECO:0000313" key="9">
    <source>
        <dbReference type="Proteomes" id="UP001153387"/>
    </source>
</evidence>
<sequence length="239" mass="24826">MNIKRTRAVGVLLLLAAAFLLVAGCGNRINQNESGGASSPAATASPSPAASASESAAPSFDPSSDNDPIVTIEMDSGDKIVIELYPKVAPNTVNNFISLVKKGFYDGTIFHRVIPGFMIQGGDPEGTGSGGPGYSIKGEFAANGVDNQLLHTRGVLSMARGQSNDSAGSQFFIMVAETYPSLDGLYAAFGKVVSGMETADAIVALPTGEQDRPVDPPVMKKVTVDTKGVDYPEPEKVAE</sequence>
<dbReference type="PROSITE" id="PS00170">
    <property type="entry name" value="CSA_PPIASE_1"/>
    <property type="match status" value="1"/>
</dbReference>
<comment type="function">
    <text evidence="2 5">PPIases accelerate the folding of proteins. It catalyzes the cis-trans isomerization of proline imidic peptide bonds in oligopeptides.</text>
</comment>
<dbReference type="SUPFAM" id="SSF50891">
    <property type="entry name" value="Cyclophilin-like"/>
    <property type="match status" value="1"/>
</dbReference>
<evidence type="ECO:0000256" key="5">
    <source>
        <dbReference type="RuleBase" id="RU363019"/>
    </source>
</evidence>
<dbReference type="GO" id="GO:0003755">
    <property type="term" value="F:peptidyl-prolyl cis-trans isomerase activity"/>
    <property type="evidence" value="ECO:0007669"/>
    <property type="project" value="UniProtKB-UniRule"/>
</dbReference>
<dbReference type="PRINTS" id="PR00153">
    <property type="entry name" value="CSAPPISMRASE"/>
</dbReference>
<feature type="compositionally biased region" description="Low complexity" evidence="6">
    <location>
        <begin position="37"/>
        <end position="63"/>
    </location>
</feature>
<keyword evidence="5" id="KW-0732">Signal</keyword>
<feature type="domain" description="PPIase cyclophilin-type" evidence="7">
    <location>
        <begin position="79"/>
        <end position="224"/>
    </location>
</feature>